<evidence type="ECO:0000313" key="3">
    <source>
        <dbReference type="Proteomes" id="UP000313066"/>
    </source>
</evidence>
<comment type="caution">
    <text evidence="2">The sequence shown here is derived from an EMBL/GenBank/DDBJ whole genome shotgun (WGS) entry which is preliminary data.</text>
</comment>
<dbReference type="InterPro" id="IPR027417">
    <property type="entry name" value="P-loop_NTPase"/>
</dbReference>
<sequence>MVHESGEFEEYSFRPVGLNVLTGVRNSSKTTTLKAIDYVFGDRGGVIDALGSAVADEYVEISLVVALNGTIRRIRRNLRRPNIGKVFVDDIELSAAAFSGFIMNELGWPSINIPKGISALTASEVIPLTFRSVLRHIYRNEDSWTSFANQEHEYLRRAVISLLLGFARERYETNEFELNQARKRLTEAQAVQRDVNSSTDRAVEAISTQLGIPVVHDVGELSRAQNELGAELDRAYARRTQLASEIDSLIGNTSSANSDTPGYDRTLASQYEEASKLLRLAAEDVVNLEQLHAEYTSSHAMVTAELARMDRLIASVEAFDALPVRVCPACEQAVDPRRPHALDACYLCTQPVTEDLRQRRAELEKRTLSAEASELAEAIARTSRDLQVARDRESHLRREHERLAKLLNEERAILLAPFLGSLEDLASQIARLEQRLTTFPAIRQILSRKVEAASAVDTIADEIAILTRNAEKSPHSRISPVDRCALLADRMNEFLEPFRDRGWVDGAVTVSADDLTFFVGTRPWDQQLGAEARVLFFLAYSRALLFLDSDIGADCCHPGFLMLDNPFQQGIQATVIRDALINIHGVAETTGSQVISTQAVPLRPHEGINEIPMPNVYK</sequence>
<keyword evidence="3" id="KW-1185">Reference proteome</keyword>
<feature type="coiled-coil region" evidence="1">
    <location>
        <begin position="358"/>
        <end position="392"/>
    </location>
</feature>
<dbReference type="AlphaFoldDB" id="A0A5N6BDX8"/>
<dbReference type="SUPFAM" id="SSF52540">
    <property type="entry name" value="P-loop containing nucleoside triphosphate hydrolases"/>
    <property type="match status" value="1"/>
</dbReference>
<dbReference type="EMBL" id="VDMA02000028">
    <property type="protein sequence ID" value="KAB8178338.1"/>
    <property type="molecule type" value="Genomic_DNA"/>
</dbReference>
<dbReference type="Gene3D" id="3.40.50.300">
    <property type="entry name" value="P-loop containing nucleotide triphosphate hydrolases"/>
    <property type="match status" value="1"/>
</dbReference>
<name>A0A5N6BDX8_9ACTN</name>
<gene>
    <name evidence="2" type="ORF">FH610_036850</name>
</gene>
<dbReference type="Proteomes" id="UP000313066">
    <property type="component" value="Unassembled WGS sequence"/>
</dbReference>
<protein>
    <submittedName>
        <fullName evidence="2">Uncharacterized protein</fullName>
    </submittedName>
</protein>
<dbReference type="RefSeq" id="WP_139579852.1">
    <property type="nucleotide sequence ID" value="NZ_VDMA02000028.1"/>
</dbReference>
<keyword evidence="1" id="KW-0175">Coiled coil</keyword>
<reference evidence="2 3" key="1">
    <citation type="submission" date="2019-10" db="EMBL/GenBank/DDBJ databases">
        <title>Nonomuraea sp. nov., isolated from Phyllanthus amarus.</title>
        <authorList>
            <person name="Klykleung N."/>
            <person name="Tanasupawat S."/>
        </authorList>
    </citation>
    <scope>NUCLEOTIDE SEQUENCE [LARGE SCALE GENOMIC DNA]</scope>
    <source>
        <strain evidence="2 3">CR1-09</strain>
    </source>
</reference>
<organism evidence="2 3">
    <name type="scientific">Microbispora catharanthi</name>
    <dbReference type="NCBI Taxonomy" id="1712871"/>
    <lineage>
        <taxon>Bacteria</taxon>
        <taxon>Bacillati</taxon>
        <taxon>Actinomycetota</taxon>
        <taxon>Actinomycetes</taxon>
        <taxon>Streptosporangiales</taxon>
        <taxon>Streptosporangiaceae</taxon>
        <taxon>Microbispora</taxon>
    </lineage>
</organism>
<evidence type="ECO:0000256" key="1">
    <source>
        <dbReference type="SAM" id="Coils"/>
    </source>
</evidence>
<accession>A0A5N6BDX8</accession>
<proteinExistence type="predicted"/>
<evidence type="ECO:0000313" key="2">
    <source>
        <dbReference type="EMBL" id="KAB8178338.1"/>
    </source>
</evidence>